<evidence type="ECO:0000313" key="4">
    <source>
        <dbReference type="Proteomes" id="UP000663845"/>
    </source>
</evidence>
<reference evidence="2" key="1">
    <citation type="submission" date="2021-02" db="EMBL/GenBank/DDBJ databases">
        <authorList>
            <person name="Nowell W R."/>
        </authorList>
    </citation>
    <scope>NUCLEOTIDE SEQUENCE</scope>
</reference>
<dbReference type="Proteomes" id="UP000663845">
    <property type="component" value="Unassembled WGS sequence"/>
</dbReference>
<organism evidence="2 4">
    <name type="scientific">Adineta steineri</name>
    <dbReference type="NCBI Taxonomy" id="433720"/>
    <lineage>
        <taxon>Eukaryota</taxon>
        <taxon>Metazoa</taxon>
        <taxon>Spiralia</taxon>
        <taxon>Gnathifera</taxon>
        <taxon>Rotifera</taxon>
        <taxon>Eurotatoria</taxon>
        <taxon>Bdelloidea</taxon>
        <taxon>Adinetida</taxon>
        <taxon>Adinetidae</taxon>
        <taxon>Adineta</taxon>
    </lineage>
</organism>
<evidence type="ECO:0000313" key="3">
    <source>
        <dbReference type="EMBL" id="CAF3900338.1"/>
    </source>
</evidence>
<dbReference type="Proteomes" id="UP000663844">
    <property type="component" value="Unassembled WGS sequence"/>
</dbReference>
<name>A0A815L1Y2_9BILA</name>
<comment type="caution">
    <text evidence="2">The sequence shown here is derived from an EMBL/GenBank/DDBJ whole genome shotgun (WGS) entry which is preliminary data.</text>
</comment>
<feature type="region of interest" description="Disordered" evidence="1">
    <location>
        <begin position="108"/>
        <end position="134"/>
    </location>
</feature>
<protein>
    <submittedName>
        <fullName evidence="2">Uncharacterized protein</fullName>
    </submittedName>
</protein>
<dbReference type="EMBL" id="CAJNOG010001044">
    <property type="protein sequence ID" value="CAF1401628.1"/>
    <property type="molecule type" value="Genomic_DNA"/>
</dbReference>
<evidence type="ECO:0000313" key="2">
    <source>
        <dbReference type="EMBL" id="CAF1401628.1"/>
    </source>
</evidence>
<proteinExistence type="predicted"/>
<dbReference type="AlphaFoldDB" id="A0A815L1Y2"/>
<sequence length="350" mass="40109">MSLTGYCNESTCTEELTRLYQCQCCSRALNEKVEKQNKEFLSISRPLELIIDKTNQGSEREEQLIDPAIVLNKENDIIYNAELPPSSDINAASSTNDIVTSPEDVLPPPQNILSPPQDIVPPTKSTVKRKSPDAIHELRTSKRLKDKKESIKMDDKFHSFRIDTSFVGQCPLTFDGAFGLTKEKHSLEICSTEKTYGRHLSSHLEQKHKLQKIYADRLCEAAKNDLDVTTKLFHDNEEIIDHGRFIPCPFTSDMISSIGYCVKQSQKTSCTNQSIHKKKDLFHSNNNNETKMTKDILINKLILFRDIYINQPVFIFDYQLVHEQLVDEEFSSEITSDEILRVKKDNKLVH</sequence>
<gene>
    <name evidence="2" type="ORF">JYZ213_LOCUS37790</name>
    <name evidence="3" type="ORF">OXD698_LOCUS23908</name>
</gene>
<dbReference type="EMBL" id="CAJOAZ010002156">
    <property type="protein sequence ID" value="CAF3900338.1"/>
    <property type="molecule type" value="Genomic_DNA"/>
</dbReference>
<evidence type="ECO:0000256" key="1">
    <source>
        <dbReference type="SAM" id="MobiDB-lite"/>
    </source>
</evidence>
<accession>A0A815L1Y2</accession>